<evidence type="ECO:0008006" key="3">
    <source>
        <dbReference type="Google" id="ProtNLM"/>
    </source>
</evidence>
<sequence>MRFTIPGQPELDIRHVVFDYNGTIAVDGALIPGVAAQINRFAPQLTFHVITADTYGTVERALQGVACTVHVITGNRQDASKLQYVGQLGKENVLAVGNGNNDKLMLQAAALGIALIQDEGASAHALMAADVVCKSVLDVFEYFATPNRLVATLRN</sequence>
<dbReference type="AlphaFoldDB" id="A0A656HEW1"/>
<dbReference type="Proteomes" id="UP000005317">
    <property type="component" value="Unassembled WGS sequence"/>
</dbReference>
<keyword evidence="2" id="KW-1185">Reference proteome</keyword>
<proteinExistence type="predicted"/>
<dbReference type="Pfam" id="PF08282">
    <property type="entry name" value="Hydrolase_3"/>
    <property type="match status" value="1"/>
</dbReference>
<dbReference type="EMBL" id="JH651384">
    <property type="protein sequence ID" value="EIJ34957.1"/>
    <property type="molecule type" value="Genomic_DNA"/>
</dbReference>
<evidence type="ECO:0000313" key="2">
    <source>
        <dbReference type="Proteomes" id="UP000005317"/>
    </source>
</evidence>
<dbReference type="SUPFAM" id="SSF56784">
    <property type="entry name" value="HAD-like"/>
    <property type="match status" value="1"/>
</dbReference>
<organism evidence="1 2">
    <name type="scientific">Thiothrix nivea (strain ATCC 35100 / DSM 5205 / JP2)</name>
    <dbReference type="NCBI Taxonomy" id="870187"/>
    <lineage>
        <taxon>Bacteria</taxon>
        <taxon>Pseudomonadati</taxon>
        <taxon>Pseudomonadota</taxon>
        <taxon>Gammaproteobacteria</taxon>
        <taxon>Thiotrichales</taxon>
        <taxon>Thiotrichaceae</taxon>
        <taxon>Thiothrix</taxon>
    </lineage>
</organism>
<gene>
    <name evidence="1" type="ORF">Thini_2403</name>
</gene>
<dbReference type="InterPro" id="IPR036412">
    <property type="entry name" value="HAD-like_sf"/>
</dbReference>
<dbReference type="Gene3D" id="3.40.50.1000">
    <property type="entry name" value="HAD superfamily/HAD-like"/>
    <property type="match status" value="1"/>
</dbReference>
<accession>A0A656HEW1</accession>
<protein>
    <recommendedName>
        <fullName evidence="3">ATPase P</fullName>
    </recommendedName>
</protein>
<evidence type="ECO:0000313" key="1">
    <source>
        <dbReference type="EMBL" id="EIJ34957.1"/>
    </source>
</evidence>
<dbReference type="RefSeq" id="WP_002708875.1">
    <property type="nucleotide sequence ID" value="NZ_JH651384.1"/>
</dbReference>
<reference evidence="2" key="1">
    <citation type="journal article" date="2011" name="Stand. Genomic Sci.">
        <title>Genome sequence of the filamentous, gliding Thiothrix nivea neotype strain (JP2(T)).</title>
        <authorList>
            <person name="Lapidus A."/>
            <person name="Nolan M."/>
            <person name="Lucas S."/>
            <person name="Glavina Del Rio T."/>
            <person name="Tice H."/>
            <person name="Cheng J.F."/>
            <person name="Tapia R."/>
            <person name="Han C."/>
            <person name="Goodwin L."/>
            <person name="Pitluck S."/>
            <person name="Liolios K."/>
            <person name="Pagani I."/>
            <person name="Ivanova N."/>
            <person name="Huntemann M."/>
            <person name="Mavromatis K."/>
            <person name="Mikhailova N."/>
            <person name="Pati A."/>
            <person name="Chen A."/>
            <person name="Palaniappan K."/>
            <person name="Land M."/>
            <person name="Brambilla E.M."/>
            <person name="Rohde M."/>
            <person name="Abt B."/>
            <person name="Verbarg S."/>
            <person name="Goker M."/>
            <person name="Bristow J."/>
            <person name="Eisen J.A."/>
            <person name="Markowitz V."/>
            <person name="Hugenholtz P."/>
            <person name="Kyrpides N.C."/>
            <person name="Klenk H.P."/>
            <person name="Woyke T."/>
        </authorList>
    </citation>
    <scope>NUCLEOTIDE SEQUENCE [LARGE SCALE GENOMIC DNA]</scope>
    <source>
        <strain evidence="2">ATCC 35100 / DSM 5205 / JP2</strain>
    </source>
</reference>
<dbReference type="InterPro" id="IPR023214">
    <property type="entry name" value="HAD_sf"/>
</dbReference>
<name>A0A656HEW1_THINJ</name>
<dbReference type="OrthoDB" id="159409at2"/>